<evidence type="ECO:0000256" key="1">
    <source>
        <dbReference type="SAM" id="Phobius"/>
    </source>
</evidence>
<keyword evidence="1" id="KW-0812">Transmembrane</keyword>
<evidence type="ECO:0000313" key="2">
    <source>
        <dbReference type="EMBL" id="RHD50143.1"/>
    </source>
</evidence>
<dbReference type="EMBL" id="QSJG01000035">
    <property type="protein sequence ID" value="RHD50143.1"/>
    <property type="molecule type" value="Genomic_DNA"/>
</dbReference>
<feature type="transmembrane region" description="Helical" evidence="1">
    <location>
        <begin position="184"/>
        <end position="209"/>
    </location>
</feature>
<evidence type="ECO:0000313" key="3">
    <source>
        <dbReference type="Proteomes" id="UP000284361"/>
    </source>
</evidence>
<organism evidence="2 3">
    <name type="scientific">Phocaeicola plebeius</name>
    <dbReference type="NCBI Taxonomy" id="310297"/>
    <lineage>
        <taxon>Bacteria</taxon>
        <taxon>Pseudomonadati</taxon>
        <taxon>Bacteroidota</taxon>
        <taxon>Bacteroidia</taxon>
        <taxon>Bacteroidales</taxon>
        <taxon>Bacteroidaceae</taxon>
        <taxon>Phocaeicola</taxon>
    </lineage>
</organism>
<accession>A0A414FMD3</accession>
<proteinExistence type="predicted"/>
<feature type="transmembrane region" description="Helical" evidence="1">
    <location>
        <begin position="154"/>
        <end position="172"/>
    </location>
</feature>
<dbReference type="RefSeq" id="WP_118165877.1">
    <property type="nucleotide sequence ID" value="NZ_JAQCTE010000060.1"/>
</dbReference>
<protein>
    <submittedName>
        <fullName evidence="2">DUF2007 domain-containing protein</fullName>
    </submittedName>
</protein>
<reference evidence="2 3" key="1">
    <citation type="submission" date="2018-08" db="EMBL/GenBank/DDBJ databases">
        <title>A genome reference for cultivated species of the human gut microbiota.</title>
        <authorList>
            <person name="Zou Y."/>
            <person name="Xue W."/>
            <person name="Luo G."/>
        </authorList>
    </citation>
    <scope>NUCLEOTIDE SEQUENCE [LARGE SCALE GENOMIC DNA]</scope>
    <source>
        <strain evidence="2 3">AM31-10</strain>
    </source>
</reference>
<keyword evidence="1" id="KW-0472">Membrane</keyword>
<gene>
    <name evidence="2" type="ORF">DW789_13325</name>
</gene>
<sequence length="219" mass="24941">MSDDNYYIDILILVSLYVSGPSQYRKYNAYNKDLEINLVFSHKYQYIGIKVNSNMKERLLIKCDTTIYADEITNLLIENNIVSRQHDEGQDQNPGAYGAITGIAIYVFEKDYEKAVEIINPIADSRNKSHVWCPKCGSYNVSAIAVSNKYGTAIALWCIFLFLIPGLYLVWANDLGIRSTIADYIALSMFISFLVVAFLGKISNANYICKDCNKRFHHK</sequence>
<comment type="caution">
    <text evidence="2">The sequence shown here is derived from an EMBL/GenBank/DDBJ whole genome shotgun (WGS) entry which is preliminary data.</text>
</comment>
<keyword evidence="1" id="KW-1133">Transmembrane helix</keyword>
<dbReference type="AlphaFoldDB" id="A0A414FMD3"/>
<name>A0A414FMD3_9BACT</name>
<dbReference type="Proteomes" id="UP000284361">
    <property type="component" value="Unassembled WGS sequence"/>
</dbReference>